<dbReference type="AlphaFoldDB" id="A0A2N0NCC0"/>
<protein>
    <submittedName>
        <fullName evidence="1">Uncharacterized protein</fullName>
    </submittedName>
</protein>
<gene>
    <name evidence="1" type="ORF">RhiirA5_445521</name>
</gene>
<evidence type="ECO:0000313" key="2">
    <source>
        <dbReference type="Proteomes" id="UP000232722"/>
    </source>
</evidence>
<sequence>KEHSQEVLSRDDVFDFSKAIERIFPGDVMLKTLERFTNTSKVLKEYVLNKMKFYNERMQNSLYSATKKQIGECDEPKVIYNIYNLITKIISAPIANIFVGEEISQYEEIITTFAEFTTD</sequence>
<organism evidence="1 2">
    <name type="scientific">Rhizophagus irregularis</name>
    <dbReference type="NCBI Taxonomy" id="588596"/>
    <lineage>
        <taxon>Eukaryota</taxon>
        <taxon>Fungi</taxon>
        <taxon>Fungi incertae sedis</taxon>
        <taxon>Mucoromycota</taxon>
        <taxon>Glomeromycotina</taxon>
        <taxon>Glomeromycetes</taxon>
        <taxon>Glomerales</taxon>
        <taxon>Glomeraceae</taxon>
        <taxon>Rhizophagus</taxon>
    </lineage>
</organism>
<proteinExistence type="predicted"/>
<reference evidence="1 2" key="1">
    <citation type="submission" date="2016-04" db="EMBL/GenBank/DDBJ databases">
        <title>Genome analyses suggest a sexual origin of heterokaryosis in a supposedly ancient asexual fungus.</title>
        <authorList>
            <person name="Ropars J."/>
            <person name="Sedzielewska K."/>
            <person name="Noel J."/>
            <person name="Charron P."/>
            <person name="Farinelli L."/>
            <person name="Marton T."/>
            <person name="Kruger M."/>
            <person name="Pelin A."/>
            <person name="Brachmann A."/>
            <person name="Corradi N."/>
        </authorList>
    </citation>
    <scope>NUCLEOTIDE SEQUENCE [LARGE SCALE GENOMIC DNA]</scope>
    <source>
        <strain evidence="1 2">A5</strain>
    </source>
</reference>
<evidence type="ECO:0000313" key="1">
    <source>
        <dbReference type="EMBL" id="PKB92226.1"/>
    </source>
</evidence>
<accession>A0A2N0NCC0</accession>
<feature type="non-terminal residue" evidence="1">
    <location>
        <position position="1"/>
    </location>
</feature>
<reference evidence="1 2" key="2">
    <citation type="submission" date="2017-09" db="EMBL/GenBank/DDBJ databases">
        <title>Extensive intraspecific genome diversity in a model arbuscular mycorrhizal fungus.</title>
        <authorList>
            <person name="Chen E.C."/>
            <person name="Morin E."/>
            <person name="Beaudet D."/>
            <person name="Noel J."/>
            <person name="Ndikumana S."/>
            <person name="Charron P."/>
            <person name="St-Onge C."/>
            <person name="Giorgi J."/>
            <person name="Grigoriev I.V."/>
            <person name="Roux C."/>
            <person name="Martin F.M."/>
            <person name="Corradi N."/>
        </authorList>
    </citation>
    <scope>NUCLEOTIDE SEQUENCE [LARGE SCALE GENOMIC DNA]</scope>
    <source>
        <strain evidence="1 2">A5</strain>
    </source>
</reference>
<name>A0A2N0NCC0_9GLOM</name>
<dbReference type="EMBL" id="LLXJ01011850">
    <property type="protein sequence ID" value="PKB92226.1"/>
    <property type="molecule type" value="Genomic_DNA"/>
</dbReference>
<comment type="caution">
    <text evidence="1">The sequence shown here is derived from an EMBL/GenBank/DDBJ whole genome shotgun (WGS) entry which is preliminary data.</text>
</comment>
<dbReference type="Proteomes" id="UP000232722">
    <property type="component" value="Unassembled WGS sequence"/>
</dbReference>